<dbReference type="AlphaFoldDB" id="A0A378KW47"/>
<reference evidence="4 6" key="2">
    <citation type="submission" date="2018-06" db="EMBL/GenBank/DDBJ databases">
        <authorList>
            <consortium name="Pathogen Informatics"/>
            <person name="Doyle S."/>
        </authorList>
    </citation>
    <scope>NUCLEOTIDE SEQUENCE [LARGE SCALE GENOMIC DNA]</scope>
    <source>
        <strain evidence="4 6">NCTC12376</strain>
    </source>
</reference>
<dbReference type="RefSeq" id="WP_058473565.1">
    <property type="nucleotide sequence ID" value="NZ_CAAAIL010000013.1"/>
</dbReference>
<feature type="transmembrane region" description="Helical" evidence="2">
    <location>
        <begin position="20"/>
        <end position="42"/>
    </location>
</feature>
<sequence>MNTIPNKKNEADDNNNYSFLLKCMAGVGAALVAAGIITAIALTTSAKTAAATSMAVGATAAAFTFTPIIPIVGIAALIIASICVLPFLFSSRSTYVVGGSPGYRNSGFFGSSIFTPPIIVTPGSGHHHNHHHNHHHGHGGGFGGGSVFGGGGIFGGGGTVHHGSHSGSNDHGHTGGSVHHHR</sequence>
<reference evidence="3 5" key="1">
    <citation type="submission" date="2015-11" db="EMBL/GenBank/DDBJ databases">
        <title>Genomic analysis of 38 Legionella species identifies large and diverse effector repertoires.</title>
        <authorList>
            <person name="Burstein D."/>
            <person name="Amaro F."/>
            <person name="Zusman T."/>
            <person name="Lifshitz Z."/>
            <person name="Cohen O."/>
            <person name="Gilbert J.A."/>
            <person name="Pupko T."/>
            <person name="Shuman H.A."/>
            <person name="Segal G."/>
        </authorList>
    </citation>
    <scope>NUCLEOTIDE SEQUENCE [LARGE SCALE GENOMIC DNA]</scope>
    <source>
        <strain evidence="3 5">ATCC 49507</strain>
    </source>
</reference>
<dbReference type="EMBL" id="LNYR01000012">
    <property type="protein sequence ID" value="KTD51178.1"/>
    <property type="molecule type" value="Genomic_DNA"/>
</dbReference>
<name>A0A378KW47_9GAMM</name>
<keyword evidence="5" id="KW-1185">Reference proteome</keyword>
<feature type="region of interest" description="Disordered" evidence="1">
    <location>
        <begin position="159"/>
        <end position="182"/>
    </location>
</feature>
<organism evidence="4 6">
    <name type="scientific">Legionella quateirensis</name>
    <dbReference type="NCBI Taxonomy" id="45072"/>
    <lineage>
        <taxon>Bacteria</taxon>
        <taxon>Pseudomonadati</taxon>
        <taxon>Pseudomonadota</taxon>
        <taxon>Gammaproteobacteria</taxon>
        <taxon>Legionellales</taxon>
        <taxon>Legionellaceae</taxon>
        <taxon>Legionella</taxon>
    </lineage>
</organism>
<dbReference type="EMBL" id="UGOW01000001">
    <property type="protein sequence ID" value="STY17578.1"/>
    <property type="molecule type" value="Genomic_DNA"/>
</dbReference>
<dbReference type="Proteomes" id="UP000254230">
    <property type="component" value="Unassembled WGS sequence"/>
</dbReference>
<keyword evidence="2" id="KW-0472">Membrane</keyword>
<dbReference type="Proteomes" id="UP000054639">
    <property type="component" value="Unassembled WGS sequence"/>
</dbReference>
<evidence type="ECO:0000256" key="1">
    <source>
        <dbReference type="SAM" id="MobiDB-lite"/>
    </source>
</evidence>
<evidence type="ECO:0000313" key="4">
    <source>
        <dbReference type="EMBL" id="STY17578.1"/>
    </source>
</evidence>
<evidence type="ECO:0000256" key="2">
    <source>
        <dbReference type="SAM" id="Phobius"/>
    </source>
</evidence>
<evidence type="ECO:0000313" key="3">
    <source>
        <dbReference type="EMBL" id="KTD51178.1"/>
    </source>
</evidence>
<dbReference type="OrthoDB" id="10010043at2"/>
<protein>
    <recommendedName>
        <fullName evidence="7">Transmembrane protein</fullName>
    </recommendedName>
</protein>
<evidence type="ECO:0008006" key="7">
    <source>
        <dbReference type="Google" id="ProtNLM"/>
    </source>
</evidence>
<accession>A0A378KW47</accession>
<proteinExistence type="predicted"/>
<keyword evidence="2" id="KW-1133">Transmembrane helix</keyword>
<evidence type="ECO:0000313" key="5">
    <source>
        <dbReference type="Proteomes" id="UP000054639"/>
    </source>
</evidence>
<gene>
    <name evidence="3" type="ORF">Lqua_1405</name>
    <name evidence="4" type="ORF">NCTC12376_01386</name>
</gene>
<keyword evidence="2" id="KW-0812">Transmembrane</keyword>
<evidence type="ECO:0000313" key="6">
    <source>
        <dbReference type="Proteomes" id="UP000254230"/>
    </source>
</evidence>
<feature type="transmembrane region" description="Helical" evidence="2">
    <location>
        <begin position="62"/>
        <end position="89"/>
    </location>
</feature>